<proteinExistence type="inferred from homology"/>
<dbReference type="Pfam" id="PF01063">
    <property type="entry name" value="Aminotran_4"/>
    <property type="match status" value="1"/>
</dbReference>
<dbReference type="InterPro" id="IPR036038">
    <property type="entry name" value="Aminotransferase-like"/>
</dbReference>
<keyword evidence="2" id="KW-0808">Transferase</keyword>
<dbReference type="InterPro" id="IPR001544">
    <property type="entry name" value="Aminotrans_IV"/>
</dbReference>
<dbReference type="GO" id="GO:0008483">
    <property type="term" value="F:transaminase activity"/>
    <property type="evidence" value="ECO:0007669"/>
    <property type="project" value="UniProtKB-KW"/>
</dbReference>
<dbReference type="CDD" id="cd00449">
    <property type="entry name" value="PLPDE_IV"/>
    <property type="match status" value="1"/>
</dbReference>
<reference evidence="2" key="1">
    <citation type="journal article" date="2022" name="Genome Biol. Evol.">
        <title>A New Gene Family Diagnostic for Intracellular Biomineralization of Amorphous Ca Carbonates by Cyanobacteria.</title>
        <authorList>
            <person name="Benzerara K."/>
            <person name="Duprat E."/>
            <person name="Bitard-Feildel T."/>
            <person name="Caumes G."/>
            <person name="Cassier-Chauvat C."/>
            <person name="Chauvat F."/>
            <person name="Dezi M."/>
            <person name="Diop S.I."/>
            <person name="Gaschignard G."/>
            <person name="Gorgen S."/>
            <person name="Gugger M."/>
            <person name="Lopez-Garcia P."/>
            <person name="Millet M."/>
            <person name="Skouri-Panet F."/>
            <person name="Moreira D."/>
            <person name="Callebaut I."/>
        </authorList>
    </citation>
    <scope>NUCLEOTIDE SEQUENCE</scope>
    <source>
        <strain evidence="2">G9</strain>
    </source>
</reference>
<dbReference type="InterPro" id="IPR043131">
    <property type="entry name" value="BCAT-like_N"/>
</dbReference>
<comment type="caution">
    <text evidence="2">The sequence shown here is derived from an EMBL/GenBank/DDBJ whole genome shotgun (WGS) entry which is preliminary data.</text>
</comment>
<dbReference type="SUPFAM" id="SSF56752">
    <property type="entry name" value="D-aminoacid aminotransferase-like PLP-dependent enzymes"/>
    <property type="match status" value="1"/>
</dbReference>
<protein>
    <submittedName>
        <fullName evidence="2">Aminotransferase class IV</fullName>
    </submittedName>
</protein>
<keyword evidence="3" id="KW-1185">Reference proteome</keyword>
<evidence type="ECO:0000313" key="3">
    <source>
        <dbReference type="Proteomes" id="UP001154265"/>
    </source>
</evidence>
<keyword evidence="2" id="KW-0032">Aminotransferase</keyword>
<sequence>MGMLINLDGHIAPTASLSVLDRGFLYGDSVYEVVRTYQGRPFALQEHIDRLRRSAEYLYLEIPWFDHHICTEVKRTIAAAGKGDYYIRIVVSRGADQRISLLPDPQTRPRLLIILLPVDSNPQLSETGLSLEISQRERVSRNALDPAAKTGNYLNNILALLEAQRNGKDDALLLNSFGQITEATTSNLWIVRQGVIETPVTDVGILHGITRSVLLTILERLGLPHRQVVLKPEDLETATEAFLSSSVRLLMPIRELGTYGLPECPGPVTRQLWQELLRVMAHQDRDSLP</sequence>
<dbReference type="InterPro" id="IPR050571">
    <property type="entry name" value="Class-IV_PLP-Dep_Aminotrnsfr"/>
</dbReference>
<organism evidence="2 3">
    <name type="scientific">Candidatus Synechococcus calcipolaris G9</name>
    <dbReference type="NCBI Taxonomy" id="1497997"/>
    <lineage>
        <taxon>Bacteria</taxon>
        <taxon>Bacillati</taxon>
        <taxon>Cyanobacteriota</taxon>
        <taxon>Cyanophyceae</taxon>
        <taxon>Synechococcales</taxon>
        <taxon>Synechococcaceae</taxon>
        <taxon>Synechococcus</taxon>
    </lineage>
</organism>
<evidence type="ECO:0000313" key="2">
    <source>
        <dbReference type="EMBL" id="MDG2990638.1"/>
    </source>
</evidence>
<accession>A0ABT6EYJ5</accession>
<dbReference type="PANTHER" id="PTHR42743:SF11">
    <property type="entry name" value="AMINODEOXYCHORISMATE LYASE"/>
    <property type="match status" value="1"/>
</dbReference>
<name>A0ABT6EYJ5_9SYNE</name>
<dbReference type="Proteomes" id="UP001154265">
    <property type="component" value="Unassembled WGS sequence"/>
</dbReference>
<gene>
    <name evidence="2" type="ORF">L3556_06775</name>
</gene>
<dbReference type="Gene3D" id="3.30.470.10">
    <property type="match status" value="1"/>
</dbReference>
<dbReference type="Gene3D" id="3.20.10.10">
    <property type="entry name" value="D-amino Acid Aminotransferase, subunit A, domain 2"/>
    <property type="match status" value="1"/>
</dbReference>
<dbReference type="InterPro" id="IPR043132">
    <property type="entry name" value="BCAT-like_C"/>
</dbReference>
<dbReference type="PANTHER" id="PTHR42743">
    <property type="entry name" value="AMINO-ACID AMINOTRANSFERASE"/>
    <property type="match status" value="1"/>
</dbReference>
<comment type="similarity">
    <text evidence="1">Belongs to the class-IV pyridoxal-phosphate-dependent aminotransferase family.</text>
</comment>
<evidence type="ECO:0000256" key="1">
    <source>
        <dbReference type="ARBA" id="ARBA00009320"/>
    </source>
</evidence>
<reference evidence="2" key="2">
    <citation type="submission" date="2022-01" db="EMBL/GenBank/DDBJ databases">
        <authorList>
            <person name="Zivanovic Y."/>
            <person name="Moreira D."/>
            <person name="Lopez-Garcia P."/>
        </authorList>
    </citation>
    <scope>NUCLEOTIDE SEQUENCE</scope>
    <source>
        <strain evidence="2">G9</strain>
    </source>
</reference>
<dbReference type="EMBL" id="JAKKUT010000002">
    <property type="protein sequence ID" value="MDG2990638.1"/>
    <property type="molecule type" value="Genomic_DNA"/>
</dbReference>